<keyword evidence="10" id="KW-1185">Reference proteome</keyword>
<gene>
    <name evidence="9" type="primary">yoqW_3</name>
    <name evidence="9" type="ORF">J21TS7_62580</name>
</gene>
<keyword evidence="2 8" id="KW-0645">Protease</keyword>
<evidence type="ECO:0000256" key="3">
    <source>
        <dbReference type="ARBA" id="ARBA00022763"/>
    </source>
</evidence>
<dbReference type="Proteomes" id="UP000676601">
    <property type="component" value="Unassembled WGS sequence"/>
</dbReference>
<evidence type="ECO:0000256" key="8">
    <source>
        <dbReference type="RuleBase" id="RU364100"/>
    </source>
</evidence>
<dbReference type="InterPro" id="IPR036590">
    <property type="entry name" value="SRAP-like"/>
</dbReference>
<evidence type="ECO:0000313" key="10">
    <source>
        <dbReference type="Proteomes" id="UP000676601"/>
    </source>
</evidence>
<dbReference type="PANTHER" id="PTHR13604">
    <property type="entry name" value="DC12-RELATED"/>
    <property type="match status" value="1"/>
</dbReference>
<dbReference type="Pfam" id="PF02586">
    <property type="entry name" value="SRAP"/>
    <property type="match status" value="1"/>
</dbReference>
<evidence type="ECO:0000256" key="2">
    <source>
        <dbReference type="ARBA" id="ARBA00022670"/>
    </source>
</evidence>
<dbReference type="PANTHER" id="PTHR13604:SF0">
    <property type="entry name" value="ABASIC SITE PROCESSING PROTEIN HMCES"/>
    <property type="match status" value="1"/>
</dbReference>
<dbReference type="EC" id="3.4.-.-" evidence="8"/>
<keyword evidence="7" id="KW-0456">Lyase</keyword>
<evidence type="ECO:0000256" key="5">
    <source>
        <dbReference type="ARBA" id="ARBA00023124"/>
    </source>
</evidence>
<keyword evidence="5" id="KW-0190">Covalent protein-DNA linkage</keyword>
<evidence type="ECO:0000256" key="1">
    <source>
        <dbReference type="ARBA" id="ARBA00008136"/>
    </source>
</evidence>
<accession>A0ABQ4LNJ1</accession>
<dbReference type="Gene3D" id="3.90.1680.10">
    <property type="entry name" value="SOS response associated peptidase-like"/>
    <property type="match status" value="1"/>
</dbReference>
<evidence type="ECO:0000256" key="4">
    <source>
        <dbReference type="ARBA" id="ARBA00022801"/>
    </source>
</evidence>
<dbReference type="RefSeq" id="WP_212985960.1">
    <property type="nucleotide sequence ID" value="NZ_BORU01000005.1"/>
</dbReference>
<evidence type="ECO:0000256" key="7">
    <source>
        <dbReference type="ARBA" id="ARBA00023239"/>
    </source>
</evidence>
<evidence type="ECO:0000256" key="6">
    <source>
        <dbReference type="ARBA" id="ARBA00023125"/>
    </source>
</evidence>
<evidence type="ECO:0000313" key="9">
    <source>
        <dbReference type="EMBL" id="GIO57940.1"/>
    </source>
</evidence>
<comment type="caution">
    <text evidence="9">The sequence shown here is derived from an EMBL/GenBank/DDBJ whole genome shotgun (WGS) entry which is preliminary data.</text>
</comment>
<keyword evidence="6" id="KW-0238">DNA-binding</keyword>
<proteinExistence type="inferred from homology"/>
<keyword evidence="4 8" id="KW-0378">Hydrolase</keyword>
<name>A0ABQ4LNJ1_9BACL</name>
<sequence length="226" mass="25597">MCGRFTLTVETEDVIKAFDIEEVQYEIKPRYNIAPTQTIAGVLNDDGKRVLQGFHWGLLPFWAKSKKIAYSTFNARAESIQSKPAFRSAFPDKRMVILADGFYEWAHKGKEKQPCRFRVKSSDVFAFAGLYDTWKSPEGEHITSCTIITTTPNALTEKVHDRMPVILGEDELKIWLDPGVSDKDLLQGLLQPYDAEDMYTYPVSNSVGNVRNQGADLIEEIPLNSK</sequence>
<dbReference type="EMBL" id="BORU01000005">
    <property type="protein sequence ID" value="GIO57940.1"/>
    <property type="molecule type" value="Genomic_DNA"/>
</dbReference>
<dbReference type="InterPro" id="IPR003738">
    <property type="entry name" value="SRAP"/>
</dbReference>
<keyword evidence="3" id="KW-0227">DNA damage</keyword>
<comment type="similarity">
    <text evidence="1 8">Belongs to the SOS response-associated peptidase family.</text>
</comment>
<protein>
    <recommendedName>
        <fullName evidence="8">Abasic site processing protein</fullName>
        <ecNumber evidence="8">3.4.-.-</ecNumber>
    </recommendedName>
</protein>
<organism evidence="9 10">
    <name type="scientific">Paenibacillus cineris</name>
    <dbReference type="NCBI Taxonomy" id="237530"/>
    <lineage>
        <taxon>Bacteria</taxon>
        <taxon>Bacillati</taxon>
        <taxon>Bacillota</taxon>
        <taxon>Bacilli</taxon>
        <taxon>Bacillales</taxon>
        <taxon>Paenibacillaceae</taxon>
        <taxon>Paenibacillus</taxon>
    </lineage>
</organism>
<dbReference type="SUPFAM" id="SSF143081">
    <property type="entry name" value="BB1717-like"/>
    <property type="match status" value="1"/>
</dbReference>
<reference evidence="9 10" key="1">
    <citation type="submission" date="2021-03" db="EMBL/GenBank/DDBJ databases">
        <title>Antimicrobial resistance genes in bacteria isolated from Japanese honey, and their potential for conferring macrolide and lincosamide resistance in the American foulbrood pathogen Paenibacillus larvae.</title>
        <authorList>
            <person name="Okamoto M."/>
            <person name="Kumagai M."/>
            <person name="Kanamori H."/>
            <person name="Takamatsu D."/>
        </authorList>
    </citation>
    <scope>NUCLEOTIDE SEQUENCE [LARGE SCALE GENOMIC DNA]</scope>
    <source>
        <strain evidence="9 10">J21TS7</strain>
    </source>
</reference>